<feature type="compositionally biased region" description="Pro residues" evidence="1">
    <location>
        <begin position="290"/>
        <end position="300"/>
    </location>
</feature>
<dbReference type="RefSeq" id="XP_033688400.1">
    <property type="nucleotide sequence ID" value="XM_033828154.1"/>
</dbReference>
<reference evidence="2" key="1">
    <citation type="journal article" date="2020" name="Stud. Mycol.">
        <title>101 Dothideomycetes genomes: a test case for predicting lifestyles and emergence of pathogens.</title>
        <authorList>
            <person name="Haridas S."/>
            <person name="Albert R."/>
            <person name="Binder M."/>
            <person name="Bloem J."/>
            <person name="Labutti K."/>
            <person name="Salamov A."/>
            <person name="Andreopoulos B."/>
            <person name="Baker S."/>
            <person name="Barry K."/>
            <person name="Bills G."/>
            <person name="Bluhm B."/>
            <person name="Cannon C."/>
            <person name="Castanera R."/>
            <person name="Culley D."/>
            <person name="Daum C."/>
            <person name="Ezra D."/>
            <person name="Gonzalez J."/>
            <person name="Henrissat B."/>
            <person name="Kuo A."/>
            <person name="Liang C."/>
            <person name="Lipzen A."/>
            <person name="Lutzoni F."/>
            <person name="Magnuson J."/>
            <person name="Mondo S."/>
            <person name="Nolan M."/>
            <person name="Ohm R."/>
            <person name="Pangilinan J."/>
            <person name="Park H.-J."/>
            <person name="Ramirez L."/>
            <person name="Alfaro M."/>
            <person name="Sun H."/>
            <person name="Tritt A."/>
            <person name="Yoshinaga Y."/>
            <person name="Zwiers L.-H."/>
            <person name="Turgeon B."/>
            <person name="Goodwin S."/>
            <person name="Spatafora J."/>
            <person name="Crous P."/>
            <person name="Grigoriev I."/>
        </authorList>
    </citation>
    <scope>NUCLEOTIDE SEQUENCE</scope>
    <source>
        <strain evidence="2">CBS 122368</strain>
    </source>
</reference>
<protein>
    <submittedName>
        <fullName evidence="2">Uncharacterized protein</fullName>
    </submittedName>
</protein>
<gene>
    <name evidence="2" type="ORF">BU26DRAFT_515754</name>
</gene>
<sequence length="431" mass="48855">MFKAQVAARRSFSLFRRVPTSTIIRSAARDGHETIHIQRVRFKKPFFTKSRLLNTAITTACAYGFLQWLDEEIEDEDAQQDVQKRRLHVRRPKPEEEGAGSEDDEVDEEVGEEVEDEDDEDEPEGLIFFPTGFSRPKPRTFYKGSDPEWQEFVRLAPDRQRMDRIRGELVALIRDLVAKNPQYRLRLGKINPNTGSIWIEVKFPDGPPIEYERPGFELTEDLTFRRTTRPVHELHHQRLSHLLVPTAAANSVYLDSKRRVEKSWQGFKAYMGWEGKNKPPQAQRLLTQFPAPPPSPPKSPAPTTAATSTSTPPPAPSTASDAQQQAPPSSTPPLGNPAYERFGISLPDPSKAPTIDVSYLRMHLRKQHKHFHIQPPRGTFIVSGLIEVVGNRGKMTLDVAAAYDPKIGRYVMLTANLRSLTEFKQRPKGGP</sequence>
<feature type="compositionally biased region" description="Low complexity" evidence="1">
    <location>
        <begin position="301"/>
        <end position="310"/>
    </location>
</feature>
<dbReference type="GeneID" id="54581484"/>
<dbReference type="EMBL" id="ML987191">
    <property type="protein sequence ID" value="KAF2253396.1"/>
    <property type="molecule type" value="Genomic_DNA"/>
</dbReference>
<feature type="region of interest" description="Disordered" evidence="1">
    <location>
        <begin position="80"/>
        <end position="129"/>
    </location>
</feature>
<name>A0A6A6ISL6_9PLEO</name>
<organism evidence="2 3">
    <name type="scientific">Trematosphaeria pertusa</name>
    <dbReference type="NCBI Taxonomy" id="390896"/>
    <lineage>
        <taxon>Eukaryota</taxon>
        <taxon>Fungi</taxon>
        <taxon>Dikarya</taxon>
        <taxon>Ascomycota</taxon>
        <taxon>Pezizomycotina</taxon>
        <taxon>Dothideomycetes</taxon>
        <taxon>Pleosporomycetidae</taxon>
        <taxon>Pleosporales</taxon>
        <taxon>Massarineae</taxon>
        <taxon>Trematosphaeriaceae</taxon>
        <taxon>Trematosphaeria</taxon>
    </lineage>
</organism>
<accession>A0A6A6ISL6</accession>
<keyword evidence="3" id="KW-1185">Reference proteome</keyword>
<proteinExistence type="predicted"/>
<feature type="region of interest" description="Disordered" evidence="1">
    <location>
        <begin position="285"/>
        <end position="347"/>
    </location>
</feature>
<feature type="compositionally biased region" description="Low complexity" evidence="1">
    <location>
        <begin position="317"/>
        <end position="328"/>
    </location>
</feature>
<feature type="compositionally biased region" description="Acidic residues" evidence="1">
    <location>
        <begin position="97"/>
        <end position="124"/>
    </location>
</feature>
<dbReference type="AlphaFoldDB" id="A0A6A6ISL6"/>
<evidence type="ECO:0000256" key="1">
    <source>
        <dbReference type="SAM" id="MobiDB-lite"/>
    </source>
</evidence>
<dbReference type="Proteomes" id="UP000800094">
    <property type="component" value="Unassembled WGS sequence"/>
</dbReference>
<dbReference type="OrthoDB" id="5316527at2759"/>
<evidence type="ECO:0000313" key="3">
    <source>
        <dbReference type="Proteomes" id="UP000800094"/>
    </source>
</evidence>
<evidence type="ECO:0000313" key="2">
    <source>
        <dbReference type="EMBL" id="KAF2253396.1"/>
    </source>
</evidence>